<dbReference type="GO" id="GO:0005886">
    <property type="term" value="C:plasma membrane"/>
    <property type="evidence" value="ECO:0007669"/>
    <property type="project" value="UniProtKB-SubCell"/>
</dbReference>
<dbReference type="PANTHER" id="PTHR42771:SF2">
    <property type="entry name" value="IRON(3+)-HYDROXAMATE IMPORT ATP-BINDING PROTEIN FHUC"/>
    <property type="match status" value="1"/>
</dbReference>
<dbReference type="Pfam" id="PF13304">
    <property type="entry name" value="AAA_21"/>
    <property type="match status" value="1"/>
</dbReference>
<dbReference type="SMART" id="SM00382">
    <property type="entry name" value="AAA"/>
    <property type="match status" value="1"/>
</dbReference>
<dbReference type="SUPFAM" id="SSF52540">
    <property type="entry name" value="P-loop containing nucleoside triphosphate hydrolases"/>
    <property type="match status" value="1"/>
</dbReference>
<keyword evidence="10" id="KW-1185">Reference proteome</keyword>
<evidence type="ECO:0000313" key="9">
    <source>
        <dbReference type="EMBL" id="NEU75784.1"/>
    </source>
</evidence>
<dbReference type="AlphaFoldDB" id="A0A846HGK1"/>
<evidence type="ECO:0000256" key="6">
    <source>
        <dbReference type="ARBA" id="ARBA00023065"/>
    </source>
</evidence>
<keyword evidence="5" id="KW-0408">Iron</keyword>
<comment type="subcellular location">
    <subcellularLocation>
        <location evidence="1">Cell membrane</location>
        <topology evidence="1">Peripheral membrane protein</topology>
    </subcellularLocation>
</comment>
<evidence type="ECO:0000256" key="2">
    <source>
        <dbReference type="ARBA" id="ARBA00022448"/>
    </source>
</evidence>
<keyword evidence="4" id="KW-0410">Iron transport</keyword>
<feature type="domain" description="AAA+ ATPase" evidence="8">
    <location>
        <begin position="35"/>
        <end position="235"/>
    </location>
</feature>
<organism evidence="9 10">
    <name type="scientific">Hassallia byssoidea VB512170</name>
    <dbReference type="NCBI Taxonomy" id="1304833"/>
    <lineage>
        <taxon>Bacteria</taxon>
        <taxon>Bacillati</taxon>
        <taxon>Cyanobacteriota</taxon>
        <taxon>Cyanophyceae</taxon>
        <taxon>Nostocales</taxon>
        <taxon>Tolypothrichaceae</taxon>
        <taxon>Hassallia</taxon>
    </lineage>
</organism>
<dbReference type="InterPro" id="IPR003593">
    <property type="entry name" value="AAA+_ATPase"/>
</dbReference>
<protein>
    <submittedName>
        <fullName evidence="9">AAA family ATPase</fullName>
    </submittedName>
</protein>
<evidence type="ECO:0000259" key="8">
    <source>
        <dbReference type="SMART" id="SM00382"/>
    </source>
</evidence>
<dbReference type="InterPro" id="IPR003959">
    <property type="entry name" value="ATPase_AAA_core"/>
</dbReference>
<evidence type="ECO:0000256" key="5">
    <source>
        <dbReference type="ARBA" id="ARBA00023004"/>
    </source>
</evidence>
<keyword evidence="6" id="KW-0406">Ion transport</keyword>
<accession>A0A846HGK1</accession>
<dbReference type="RefSeq" id="WP_039743296.1">
    <property type="nucleotide sequence ID" value="NZ_JTCM02000082.1"/>
</dbReference>
<dbReference type="GO" id="GO:0006302">
    <property type="term" value="P:double-strand break repair"/>
    <property type="evidence" value="ECO:0007669"/>
    <property type="project" value="InterPro"/>
</dbReference>
<evidence type="ECO:0000313" key="10">
    <source>
        <dbReference type="Proteomes" id="UP000031549"/>
    </source>
</evidence>
<evidence type="ECO:0000256" key="1">
    <source>
        <dbReference type="ARBA" id="ARBA00004202"/>
    </source>
</evidence>
<reference evidence="9 10" key="1">
    <citation type="journal article" date="2015" name="Genome Announc.">
        <title>Draft Genome Sequence of Cyanobacterium Hassallia byssoidea Strain VB512170, Isolated from Monuments in India.</title>
        <authorList>
            <person name="Singh D."/>
            <person name="Chandrababunaidu M.M."/>
            <person name="Panda A."/>
            <person name="Sen D."/>
            <person name="Bhattacharyya S."/>
            <person name="Adhikary S.P."/>
            <person name="Tripathy S."/>
        </authorList>
    </citation>
    <scope>NUCLEOTIDE SEQUENCE [LARGE SCALE GENOMIC DNA]</scope>
    <source>
        <strain evidence="9 10">VB512170</strain>
    </source>
</reference>
<dbReference type="GO" id="GO:0006826">
    <property type="term" value="P:iron ion transport"/>
    <property type="evidence" value="ECO:0007669"/>
    <property type="project" value="UniProtKB-KW"/>
</dbReference>
<keyword evidence="2" id="KW-0813">Transport</keyword>
<dbReference type="InterPro" id="IPR051535">
    <property type="entry name" value="Siderophore_ABC-ATPase"/>
</dbReference>
<dbReference type="Proteomes" id="UP000031549">
    <property type="component" value="Unassembled WGS sequence"/>
</dbReference>
<dbReference type="Pfam" id="PF13476">
    <property type="entry name" value="AAA_23"/>
    <property type="match status" value="1"/>
</dbReference>
<comment type="caution">
    <text evidence="9">The sequence shown here is derived from an EMBL/GenBank/DDBJ whole genome shotgun (WGS) entry which is preliminary data.</text>
</comment>
<evidence type="ECO:0000256" key="4">
    <source>
        <dbReference type="ARBA" id="ARBA00022496"/>
    </source>
</evidence>
<dbReference type="GO" id="GO:0005524">
    <property type="term" value="F:ATP binding"/>
    <property type="evidence" value="ECO:0007669"/>
    <property type="project" value="InterPro"/>
</dbReference>
<evidence type="ECO:0000256" key="3">
    <source>
        <dbReference type="ARBA" id="ARBA00022475"/>
    </source>
</evidence>
<dbReference type="GO" id="GO:0016887">
    <property type="term" value="F:ATP hydrolysis activity"/>
    <property type="evidence" value="ECO:0007669"/>
    <property type="project" value="InterPro"/>
</dbReference>
<keyword evidence="3" id="KW-1003">Cell membrane</keyword>
<dbReference type="EMBL" id="JTCM02000082">
    <property type="protein sequence ID" value="NEU75784.1"/>
    <property type="molecule type" value="Genomic_DNA"/>
</dbReference>
<dbReference type="PANTHER" id="PTHR42771">
    <property type="entry name" value="IRON(3+)-HYDROXAMATE IMPORT ATP-BINDING PROTEIN FHUC"/>
    <property type="match status" value="1"/>
</dbReference>
<sequence>MIHLRAIAKKTNVKKPDSFPFNLPLVKAFEEINFQKPVTFFVGENGSGKSTMLEAIATGINSISVGGEDIQRDKTLDPARQLSSQFRFIWQKKTARGFFLRAEDFFNFAKRIKTMSQELEEETLEYEQKFTGTGLKLAKASALKQKAGLTQKYGDNLDANSHGESFLKLFQARFVPGGLYLLDEPEAPLSPLRQLAFLSLLKEMVNQDSQFIIVTHSPIIMAFPEASILSFDSSPPKEVAYDELEHVSLTKAFLNNPQSFLRHL</sequence>
<keyword evidence="7" id="KW-0472">Membrane</keyword>
<dbReference type="InterPro" id="IPR027417">
    <property type="entry name" value="P-loop_NTPase"/>
</dbReference>
<evidence type="ECO:0000256" key="7">
    <source>
        <dbReference type="ARBA" id="ARBA00023136"/>
    </source>
</evidence>
<proteinExistence type="predicted"/>
<dbReference type="InterPro" id="IPR038729">
    <property type="entry name" value="Rad50/SbcC_AAA"/>
</dbReference>
<name>A0A846HGK1_9CYAN</name>
<dbReference type="Gene3D" id="3.40.50.300">
    <property type="entry name" value="P-loop containing nucleotide triphosphate hydrolases"/>
    <property type="match status" value="2"/>
</dbReference>
<gene>
    <name evidence="9" type="ORF">PI95_025315</name>
</gene>